<reference evidence="1" key="1">
    <citation type="submission" date="2019-12" db="EMBL/GenBank/DDBJ databases">
        <title>Genome sequencing and annotation of Brassica cretica.</title>
        <authorList>
            <person name="Studholme D.J."/>
            <person name="Sarris P."/>
        </authorList>
    </citation>
    <scope>NUCLEOTIDE SEQUENCE</scope>
    <source>
        <strain evidence="1">PFS-109/04</strain>
        <tissue evidence="1">Leaf</tissue>
    </source>
</reference>
<dbReference type="AlphaFoldDB" id="A0A8S9R2Z3"/>
<gene>
    <name evidence="1" type="ORF">F2Q69_00015141</name>
</gene>
<dbReference type="Proteomes" id="UP000712600">
    <property type="component" value="Unassembled WGS sequence"/>
</dbReference>
<evidence type="ECO:0000313" key="2">
    <source>
        <dbReference type="Proteomes" id="UP000712600"/>
    </source>
</evidence>
<accession>A0A8S9R2Z3</accession>
<name>A0A8S9R2Z3_BRACR</name>
<comment type="caution">
    <text evidence="1">The sequence shown here is derived from an EMBL/GenBank/DDBJ whole genome shotgun (WGS) entry which is preliminary data.</text>
</comment>
<evidence type="ECO:0000313" key="1">
    <source>
        <dbReference type="EMBL" id="KAF3558237.1"/>
    </source>
</evidence>
<dbReference type="EMBL" id="QGKX02000996">
    <property type="protein sequence ID" value="KAF3558237.1"/>
    <property type="molecule type" value="Genomic_DNA"/>
</dbReference>
<sequence length="262" mass="29323">MVLIYVISGEWISSCGDQWSFLADITRGGRMVTLETTTFLKQLKIIVCEDSGVDHMLVNAEFSYEMVNQRGNPPIIISNDRQVSNLVSYTKKSSSTTLRVTLFATGAKEKERVNIDLNKELFDSSNFEDEEIPETNQGDFAIPSKESTDKTKNHVAKDGFGDAVLRSENNGERMEVHRFTDGVCTTATWRTAYAESINPIAVPEVDWNVPAEVKLAKVLPPEARKSSGRPVKRRYETVKDTKHKCSRCGTEGHKRGTCDLPI</sequence>
<proteinExistence type="predicted"/>
<organism evidence="1 2">
    <name type="scientific">Brassica cretica</name>
    <name type="common">Mustard</name>
    <dbReference type="NCBI Taxonomy" id="69181"/>
    <lineage>
        <taxon>Eukaryota</taxon>
        <taxon>Viridiplantae</taxon>
        <taxon>Streptophyta</taxon>
        <taxon>Embryophyta</taxon>
        <taxon>Tracheophyta</taxon>
        <taxon>Spermatophyta</taxon>
        <taxon>Magnoliopsida</taxon>
        <taxon>eudicotyledons</taxon>
        <taxon>Gunneridae</taxon>
        <taxon>Pentapetalae</taxon>
        <taxon>rosids</taxon>
        <taxon>malvids</taxon>
        <taxon>Brassicales</taxon>
        <taxon>Brassicaceae</taxon>
        <taxon>Brassiceae</taxon>
        <taxon>Brassica</taxon>
    </lineage>
</organism>
<protein>
    <submittedName>
        <fullName evidence="1">Uncharacterized protein</fullName>
    </submittedName>
</protein>